<evidence type="ECO:0000256" key="3">
    <source>
        <dbReference type="ARBA" id="ARBA00012483"/>
    </source>
</evidence>
<dbReference type="GO" id="GO:0005886">
    <property type="term" value="C:plasma membrane"/>
    <property type="evidence" value="ECO:0007669"/>
    <property type="project" value="TreeGrafter"/>
</dbReference>
<dbReference type="PANTHER" id="PTHR12268">
    <property type="entry name" value="E3 UBIQUITIN-PROTEIN LIGASE KCMF1"/>
    <property type="match status" value="1"/>
</dbReference>
<dbReference type="PROSITE" id="PS50135">
    <property type="entry name" value="ZF_ZZ_2"/>
    <property type="match status" value="1"/>
</dbReference>
<dbReference type="EMBL" id="CM000361">
    <property type="protein sequence ID" value="EDX05060.1"/>
    <property type="molecule type" value="Genomic_DNA"/>
</dbReference>
<keyword evidence="6 8" id="KW-0863">Zinc-finger</keyword>
<dbReference type="EC" id="2.3.2.27" evidence="3"/>
<keyword evidence="5" id="KW-0479">Metal-binding</keyword>
<dbReference type="Pfam" id="PF00569">
    <property type="entry name" value="ZZ"/>
    <property type="match status" value="1"/>
</dbReference>
<dbReference type="GO" id="GO:0023051">
    <property type="term" value="P:regulation of signaling"/>
    <property type="evidence" value="ECO:0007669"/>
    <property type="project" value="UniProtKB-ARBA"/>
</dbReference>
<dbReference type="InterPro" id="IPR050774">
    <property type="entry name" value="KCMF1/Dystrophin"/>
</dbReference>
<dbReference type="SUPFAM" id="SSF57850">
    <property type="entry name" value="RING/U-box"/>
    <property type="match status" value="1"/>
</dbReference>
<evidence type="ECO:0000256" key="6">
    <source>
        <dbReference type="ARBA" id="ARBA00022771"/>
    </source>
</evidence>
<evidence type="ECO:0000256" key="2">
    <source>
        <dbReference type="ARBA" id="ARBA00010938"/>
    </source>
</evidence>
<dbReference type="Bgee" id="FBgn0195336">
    <property type="expression patterns" value="Expressed in male reproductive system and 3 other cell types or tissues"/>
</dbReference>
<dbReference type="AlphaFoldDB" id="B4Q5V7"/>
<evidence type="ECO:0000259" key="9">
    <source>
        <dbReference type="PROSITE" id="PS50135"/>
    </source>
</evidence>
<evidence type="ECO:0000313" key="11">
    <source>
        <dbReference type="EMBL" id="KMY90277.1"/>
    </source>
</evidence>
<dbReference type="GO" id="GO:0099536">
    <property type="term" value="P:synaptic signaling"/>
    <property type="evidence" value="ECO:0007669"/>
    <property type="project" value="TreeGrafter"/>
</dbReference>
<evidence type="ECO:0000256" key="1">
    <source>
        <dbReference type="ARBA" id="ARBA00000900"/>
    </source>
</evidence>
<dbReference type="InterPro" id="IPR008598">
    <property type="entry name" value="Di19_Zn-bd"/>
</dbReference>
<reference evidence="11" key="4">
    <citation type="submission" date="2014-06" db="EMBL/GenBank/DDBJ databases">
        <authorList>
            <person name="Hu T."/>
            <person name="Eisen M.B."/>
            <person name="Thornton K.R."/>
            <person name="Andolfatto P."/>
        </authorList>
    </citation>
    <scope>NUCLEOTIDE SEQUENCE</scope>
    <source>
        <strain evidence="11">W501</strain>
    </source>
</reference>
<evidence type="ECO:0000256" key="8">
    <source>
        <dbReference type="PROSITE-ProRule" id="PRU00228"/>
    </source>
</evidence>
<gene>
    <name evidence="10" type="primary">Dsim\GD23974</name>
    <name evidence="10" type="ORF">Dsim_GD23974</name>
    <name evidence="11" type="ORF">Dsimw501_GD23974</name>
</gene>
<reference evidence="11" key="3">
    <citation type="journal article" date="2013" name="Genome Res.">
        <title>A second-generation assembly of the Drosophila simulans genome provides new insights into patterns of lineage-specific divergence.</title>
        <authorList>
            <person name="Hu T.T."/>
            <person name="Eisen M.B."/>
            <person name="Thornton K.R."/>
            <person name="Andolfatto P."/>
        </authorList>
    </citation>
    <scope>NUCLEOTIDE SEQUENCE [LARGE SCALE GENOMIC DNA]</scope>
    <source>
        <strain evidence="11">W501</strain>
    </source>
</reference>
<keyword evidence="4" id="KW-0808">Transferase</keyword>
<dbReference type="Gene3D" id="3.30.60.90">
    <property type="match status" value="1"/>
</dbReference>
<dbReference type="Pfam" id="PF05605">
    <property type="entry name" value="zf-Di19"/>
    <property type="match status" value="1"/>
</dbReference>
<dbReference type="InterPro" id="IPR043145">
    <property type="entry name" value="Znf_ZZ_sf"/>
</dbReference>
<keyword evidence="7" id="KW-0862">Zinc</keyword>
<reference evidence="10" key="2">
    <citation type="submission" date="2008-06" db="EMBL/GenBank/DDBJ databases">
        <authorList>
            <consortium name="FlyBase"/>
        </authorList>
    </citation>
    <scope>NUCLEOTIDE SEQUENCE</scope>
    <source>
        <strain evidence="10">Mixed</strain>
        <strain evidence="11">W501</strain>
    </source>
</reference>
<evidence type="ECO:0000313" key="10">
    <source>
        <dbReference type="EMBL" id="EDX05060.1"/>
    </source>
</evidence>
<sequence length="349" mass="39994">MGHRHICCDGCQMTIFQGSRFRCLRCVNYNLCDICYDHQIETEEHRANHPMQLFPDSDELVPLLYGEAPELVHLSNCFTCPHCGLLGLTAKRFIEHVYVQHRVSNEYVVCPMCAGLSAVELVAIRHLSKHLLHNHIDHANYLEPDTPPLRRIFTRNHMRQHRQSQLQTTSNSRIFDISQWLSTGRVSSDHQLLGNNDPPEEAVNSEYLALGLSAGEPFEQYDDRYFLLQWIAQQKVQCQDTDEFQRLRRTLFAEHLLISMLCCEDLHLPDGDRRIREGNGESDLHQGNHNSLSKVMSVMSLPWTGVWQANQLDGSEGEGEIQGAKKEGVDLNKVKIEEQKRVAAEEAID</sequence>
<organism evidence="10 12">
    <name type="scientific">Drosophila simulans</name>
    <name type="common">Fruit fly</name>
    <dbReference type="NCBI Taxonomy" id="7240"/>
    <lineage>
        <taxon>Eukaryota</taxon>
        <taxon>Metazoa</taxon>
        <taxon>Ecdysozoa</taxon>
        <taxon>Arthropoda</taxon>
        <taxon>Hexapoda</taxon>
        <taxon>Insecta</taxon>
        <taxon>Pterygota</taxon>
        <taxon>Neoptera</taxon>
        <taxon>Endopterygota</taxon>
        <taxon>Diptera</taxon>
        <taxon>Brachycera</taxon>
        <taxon>Muscomorpha</taxon>
        <taxon>Ephydroidea</taxon>
        <taxon>Drosophilidae</taxon>
        <taxon>Drosophila</taxon>
        <taxon>Sophophora</taxon>
    </lineage>
</organism>
<evidence type="ECO:0000256" key="7">
    <source>
        <dbReference type="ARBA" id="ARBA00022833"/>
    </source>
</evidence>
<feature type="domain" description="ZZ-type" evidence="9">
    <location>
        <begin position="3"/>
        <end position="59"/>
    </location>
</feature>
<dbReference type="Proteomes" id="UP000035880">
    <property type="component" value="Chromosome 2L"/>
</dbReference>
<dbReference type="SMART" id="SM00291">
    <property type="entry name" value="ZnF_ZZ"/>
    <property type="match status" value="1"/>
</dbReference>
<evidence type="ECO:0000313" key="12">
    <source>
        <dbReference type="Proteomes" id="UP000000304"/>
    </source>
</evidence>
<keyword evidence="12" id="KW-1185">Reference proteome</keyword>
<evidence type="ECO:0000256" key="5">
    <source>
        <dbReference type="ARBA" id="ARBA00022723"/>
    </source>
</evidence>
<dbReference type="CDD" id="cd02338">
    <property type="entry name" value="ZZ_PCMF_like"/>
    <property type="match status" value="1"/>
</dbReference>
<dbReference type="GO" id="GO:0010646">
    <property type="term" value="P:regulation of cell communication"/>
    <property type="evidence" value="ECO:0007669"/>
    <property type="project" value="UniProtKB-ARBA"/>
</dbReference>
<protein>
    <recommendedName>
        <fullName evidence="3">RING-type E3 ubiquitin transferase</fullName>
        <ecNumber evidence="3">2.3.2.27</ecNumber>
    </recommendedName>
</protein>
<dbReference type="PANTHER" id="PTHR12268:SF13">
    <property type="entry name" value="E3 UBIQUITIN-PROTEIN LIGASE KCMF1"/>
    <property type="match status" value="1"/>
</dbReference>
<dbReference type="GO" id="GO:0045202">
    <property type="term" value="C:synapse"/>
    <property type="evidence" value="ECO:0007669"/>
    <property type="project" value="GOC"/>
</dbReference>
<comment type="catalytic activity">
    <reaction evidence="1">
        <text>S-ubiquitinyl-[E2 ubiquitin-conjugating enzyme]-L-cysteine + [acceptor protein]-L-lysine = [E2 ubiquitin-conjugating enzyme]-L-cysteine + N(6)-ubiquitinyl-[acceptor protein]-L-lysine.</text>
        <dbReference type="EC" id="2.3.2.27"/>
    </reaction>
</comment>
<dbReference type="PROSITE" id="PS01357">
    <property type="entry name" value="ZF_ZZ_1"/>
    <property type="match status" value="1"/>
</dbReference>
<name>B4Q5V7_DROSI</name>
<evidence type="ECO:0000256" key="4">
    <source>
        <dbReference type="ARBA" id="ARBA00022679"/>
    </source>
</evidence>
<dbReference type="GO" id="GO:0008270">
    <property type="term" value="F:zinc ion binding"/>
    <property type="evidence" value="ECO:0007669"/>
    <property type="project" value="UniProtKB-KW"/>
</dbReference>
<dbReference type="KEGG" id="dsi:Dsimw501_GD23974"/>
<dbReference type="OMA" id="HIEHANM"/>
<reference evidence="10 12" key="1">
    <citation type="journal article" date="2007" name="Nature">
        <title>Evolution of genes and genomes on the Drosophila phylogeny.</title>
        <authorList>
            <consortium name="Drosophila 12 Genomes Consortium"/>
            <person name="Clark A.G."/>
            <person name="Eisen M.B."/>
            <person name="Smith D.R."/>
            <person name="Bergman C.M."/>
            <person name="Oliver B."/>
            <person name="Markow T.A."/>
            <person name="Kaufman T.C."/>
            <person name="Kellis M."/>
            <person name="Gelbart W."/>
            <person name="Iyer V.N."/>
            <person name="Pollard D.A."/>
            <person name="Sackton T.B."/>
            <person name="Larracuente A.M."/>
            <person name="Singh N.D."/>
            <person name="Abad J.P."/>
            <person name="Abt D.N."/>
            <person name="Adryan B."/>
            <person name="Aguade M."/>
            <person name="Akashi H."/>
            <person name="Anderson W.W."/>
            <person name="Aquadro C.F."/>
            <person name="Ardell D.H."/>
            <person name="Arguello R."/>
            <person name="Artieri C.G."/>
            <person name="Barbash D.A."/>
            <person name="Barker D."/>
            <person name="Barsanti P."/>
            <person name="Batterham P."/>
            <person name="Batzoglou S."/>
            <person name="Begun D."/>
            <person name="Bhutkar A."/>
            <person name="Blanco E."/>
            <person name="Bosak S.A."/>
            <person name="Bradley R.K."/>
            <person name="Brand A.D."/>
            <person name="Brent M.R."/>
            <person name="Brooks A.N."/>
            <person name="Brown R.H."/>
            <person name="Butlin R.K."/>
            <person name="Caggese C."/>
            <person name="Calvi B.R."/>
            <person name="Bernardo de Carvalho A."/>
            <person name="Caspi A."/>
            <person name="Castrezana S."/>
            <person name="Celniker S.E."/>
            <person name="Chang J.L."/>
            <person name="Chapple C."/>
            <person name="Chatterji S."/>
            <person name="Chinwalla A."/>
            <person name="Civetta A."/>
            <person name="Clifton S.W."/>
            <person name="Comeron J.M."/>
            <person name="Costello J.C."/>
            <person name="Coyne J.A."/>
            <person name="Daub J."/>
            <person name="David R.G."/>
            <person name="Delcher A.L."/>
            <person name="Delehaunty K."/>
            <person name="Do C.B."/>
            <person name="Ebling H."/>
            <person name="Edwards K."/>
            <person name="Eickbush T."/>
            <person name="Evans J.D."/>
            <person name="Filipski A."/>
            <person name="Findeiss S."/>
            <person name="Freyhult E."/>
            <person name="Fulton L."/>
            <person name="Fulton R."/>
            <person name="Garcia A.C."/>
            <person name="Gardiner A."/>
            <person name="Garfield D.A."/>
            <person name="Garvin B.E."/>
            <person name="Gibson G."/>
            <person name="Gilbert D."/>
            <person name="Gnerre S."/>
            <person name="Godfrey J."/>
            <person name="Good R."/>
            <person name="Gotea V."/>
            <person name="Gravely B."/>
            <person name="Greenberg A.J."/>
            <person name="Griffiths-Jones S."/>
            <person name="Gross S."/>
            <person name="Guigo R."/>
            <person name="Gustafson E.A."/>
            <person name="Haerty W."/>
            <person name="Hahn M.W."/>
            <person name="Halligan D.L."/>
            <person name="Halpern A.L."/>
            <person name="Halter G.M."/>
            <person name="Han M.V."/>
            <person name="Heger A."/>
            <person name="Hillier L."/>
            <person name="Hinrichs A.S."/>
            <person name="Holmes I."/>
            <person name="Hoskins R.A."/>
            <person name="Hubisz M.J."/>
            <person name="Hultmark D."/>
            <person name="Huntley M.A."/>
            <person name="Jaffe D.B."/>
            <person name="Jagadeeshan S."/>
            <person name="Jeck W.R."/>
            <person name="Johnson J."/>
            <person name="Jones C.D."/>
            <person name="Jordan W.C."/>
            <person name="Karpen G.H."/>
            <person name="Kataoka E."/>
            <person name="Keightley P.D."/>
            <person name="Kheradpour P."/>
            <person name="Kirkness E.F."/>
            <person name="Koerich L.B."/>
            <person name="Kristiansen K."/>
            <person name="Kudrna D."/>
            <person name="Kulathinal R.J."/>
            <person name="Kumar S."/>
            <person name="Kwok R."/>
            <person name="Lander E."/>
            <person name="Langley C.H."/>
            <person name="Lapoint R."/>
            <person name="Lazzaro B.P."/>
            <person name="Lee S.J."/>
            <person name="Levesque L."/>
            <person name="Li R."/>
            <person name="Lin C.F."/>
            <person name="Lin M.F."/>
            <person name="Lindblad-Toh K."/>
            <person name="Llopart A."/>
            <person name="Long M."/>
            <person name="Low L."/>
            <person name="Lozovsky E."/>
            <person name="Lu J."/>
            <person name="Luo M."/>
            <person name="Machado C.A."/>
            <person name="Makalowski W."/>
            <person name="Marzo M."/>
            <person name="Matsuda M."/>
            <person name="Matzkin L."/>
            <person name="McAllister B."/>
            <person name="McBride C.S."/>
            <person name="McKernan B."/>
            <person name="McKernan K."/>
            <person name="Mendez-Lago M."/>
            <person name="Minx P."/>
            <person name="Mollenhauer M.U."/>
            <person name="Montooth K."/>
            <person name="Mount S.M."/>
            <person name="Mu X."/>
            <person name="Myers E."/>
            <person name="Negre B."/>
            <person name="Newfeld S."/>
            <person name="Nielsen R."/>
            <person name="Noor M.A."/>
            <person name="O'Grady P."/>
            <person name="Pachter L."/>
            <person name="Papaceit M."/>
            <person name="Parisi M.J."/>
            <person name="Parisi M."/>
            <person name="Parts L."/>
            <person name="Pedersen J.S."/>
            <person name="Pesole G."/>
            <person name="Phillippy A.M."/>
            <person name="Ponting C.P."/>
            <person name="Pop M."/>
            <person name="Porcelli D."/>
            <person name="Powell J.R."/>
            <person name="Prohaska S."/>
            <person name="Pruitt K."/>
            <person name="Puig M."/>
            <person name="Quesneville H."/>
            <person name="Ram K.R."/>
            <person name="Rand D."/>
            <person name="Rasmussen M.D."/>
            <person name="Reed L.K."/>
            <person name="Reenan R."/>
            <person name="Reily A."/>
            <person name="Remington K.A."/>
            <person name="Rieger T.T."/>
            <person name="Ritchie M.G."/>
            <person name="Robin C."/>
            <person name="Rogers Y.H."/>
            <person name="Rohde C."/>
            <person name="Rozas J."/>
            <person name="Rubenfield M.J."/>
            <person name="Ruiz A."/>
            <person name="Russo S."/>
            <person name="Salzberg S.L."/>
            <person name="Sanchez-Gracia A."/>
            <person name="Saranga D.J."/>
            <person name="Sato H."/>
            <person name="Schaeffer S.W."/>
            <person name="Schatz M.C."/>
            <person name="Schlenke T."/>
            <person name="Schwartz R."/>
            <person name="Segarra C."/>
            <person name="Singh R.S."/>
            <person name="Sirot L."/>
            <person name="Sirota M."/>
            <person name="Sisneros N.B."/>
            <person name="Smith C.D."/>
            <person name="Smith T.F."/>
            <person name="Spieth J."/>
            <person name="Stage D.E."/>
            <person name="Stark A."/>
            <person name="Stephan W."/>
            <person name="Strausberg R.L."/>
            <person name="Strempel S."/>
            <person name="Sturgill D."/>
            <person name="Sutton G."/>
            <person name="Sutton G.G."/>
            <person name="Tao W."/>
            <person name="Teichmann S."/>
            <person name="Tobari Y.N."/>
            <person name="Tomimura Y."/>
            <person name="Tsolas J.M."/>
            <person name="Valente V.L."/>
            <person name="Venter E."/>
            <person name="Venter J.C."/>
            <person name="Vicario S."/>
            <person name="Vieira F.G."/>
            <person name="Vilella A.J."/>
            <person name="Villasante A."/>
            <person name="Walenz B."/>
            <person name="Wang J."/>
            <person name="Wasserman M."/>
            <person name="Watts T."/>
            <person name="Wilson D."/>
            <person name="Wilson R.K."/>
            <person name="Wing R.A."/>
            <person name="Wolfner M.F."/>
            <person name="Wong A."/>
            <person name="Wong G.K."/>
            <person name="Wu C.I."/>
            <person name="Wu G."/>
            <person name="Yamamoto D."/>
            <person name="Yang H.P."/>
            <person name="Yang S.P."/>
            <person name="Yorke J.A."/>
            <person name="Yoshida K."/>
            <person name="Zdobnov E."/>
            <person name="Zhang P."/>
            <person name="Zhang Y."/>
            <person name="Zimin A.V."/>
            <person name="Baldwin J."/>
            <person name="Abdouelleil A."/>
            <person name="Abdulkadir J."/>
            <person name="Abebe A."/>
            <person name="Abera B."/>
            <person name="Abreu J."/>
            <person name="Acer S.C."/>
            <person name="Aftuck L."/>
            <person name="Alexander A."/>
            <person name="An P."/>
            <person name="Anderson E."/>
            <person name="Anderson S."/>
            <person name="Arachi H."/>
            <person name="Azer M."/>
            <person name="Bachantsang P."/>
            <person name="Barry A."/>
            <person name="Bayul T."/>
            <person name="Berlin A."/>
            <person name="Bessette D."/>
            <person name="Bloom T."/>
            <person name="Blye J."/>
            <person name="Boguslavskiy L."/>
            <person name="Bonnet C."/>
            <person name="Boukhgalter B."/>
            <person name="Bourzgui I."/>
            <person name="Brown A."/>
            <person name="Cahill P."/>
            <person name="Channer S."/>
            <person name="Cheshatsang Y."/>
            <person name="Chuda L."/>
            <person name="Citroen M."/>
            <person name="Collymore A."/>
            <person name="Cooke P."/>
            <person name="Costello M."/>
            <person name="D'Aco K."/>
            <person name="Daza R."/>
            <person name="De Haan G."/>
            <person name="DeGray S."/>
            <person name="DeMaso C."/>
            <person name="Dhargay N."/>
            <person name="Dooley K."/>
            <person name="Dooley E."/>
            <person name="Doricent M."/>
            <person name="Dorje P."/>
            <person name="Dorjee K."/>
            <person name="Dupes A."/>
            <person name="Elong R."/>
            <person name="Falk J."/>
            <person name="Farina A."/>
            <person name="Faro S."/>
            <person name="Ferguson D."/>
            <person name="Fisher S."/>
            <person name="Foley C.D."/>
            <person name="Franke A."/>
            <person name="Friedrich D."/>
            <person name="Gadbois L."/>
            <person name="Gearin G."/>
            <person name="Gearin C.R."/>
            <person name="Giannoukos G."/>
            <person name="Goode T."/>
            <person name="Graham J."/>
            <person name="Grandbois E."/>
            <person name="Grewal S."/>
            <person name="Gyaltsen K."/>
            <person name="Hafez N."/>
            <person name="Hagos B."/>
            <person name="Hall J."/>
            <person name="Henson C."/>
            <person name="Hollinger A."/>
            <person name="Honan T."/>
            <person name="Huard M.D."/>
            <person name="Hughes L."/>
            <person name="Hurhula B."/>
            <person name="Husby M.E."/>
            <person name="Kamat A."/>
            <person name="Kanga B."/>
            <person name="Kashin S."/>
            <person name="Khazanovich D."/>
            <person name="Kisner P."/>
            <person name="Lance K."/>
            <person name="Lara M."/>
            <person name="Lee W."/>
            <person name="Lennon N."/>
            <person name="Letendre F."/>
            <person name="LeVine R."/>
            <person name="Lipovsky A."/>
            <person name="Liu X."/>
            <person name="Liu J."/>
            <person name="Liu S."/>
            <person name="Lokyitsang T."/>
            <person name="Lokyitsang Y."/>
            <person name="Lubonja R."/>
            <person name="Lui A."/>
            <person name="MacDonald P."/>
            <person name="Magnisalis V."/>
            <person name="Maru K."/>
            <person name="Matthews C."/>
            <person name="McCusker W."/>
            <person name="McDonough S."/>
            <person name="Mehta T."/>
            <person name="Meldrim J."/>
            <person name="Meneus L."/>
            <person name="Mihai O."/>
            <person name="Mihalev A."/>
            <person name="Mihova T."/>
            <person name="Mittelman R."/>
            <person name="Mlenga V."/>
            <person name="Montmayeur A."/>
            <person name="Mulrain L."/>
            <person name="Navidi A."/>
            <person name="Naylor J."/>
            <person name="Negash T."/>
            <person name="Nguyen T."/>
            <person name="Nguyen N."/>
            <person name="Nicol R."/>
            <person name="Norbu C."/>
            <person name="Norbu N."/>
            <person name="Novod N."/>
            <person name="O'Neill B."/>
            <person name="Osman S."/>
            <person name="Markiewicz E."/>
            <person name="Oyono O.L."/>
            <person name="Patti C."/>
            <person name="Phunkhang P."/>
            <person name="Pierre F."/>
            <person name="Priest M."/>
            <person name="Raghuraman S."/>
            <person name="Rege F."/>
            <person name="Reyes R."/>
            <person name="Rise C."/>
            <person name="Rogov P."/>
            <person name="Ross K."/>
            <person name="Ryan E."/>
            <person name="Settipalli S."/>
            <person name="Shea T."/>
            <person name="Sherpa N."/>
            <person name="Shi L."/>
            <person name="Shih D."/>
            <person name="Sparrow T."/>
            <person name="Spaulding J."/>
            <person name="Stalker J."/>
            <person name="Stange-Thomann N."/>
            <person name="Stavropoulos S."/>
            <person name="Stone C."/>
            <person name="Strader C."/>
            <person name="Tesfaye S."/>
            <person name="Thomson T."/>
            <person name="Thoulutsang Y."/>
            <person name="Thoulutsang D."/>
            <person name="Topham K."/>
            <person name="Topping I."/>
            <person name="Tsamla T."/>
            <person name="Vassiliev H."/>
            <person name="Vo A."/>
            <person name="Wangchuk T."/>
            <person name="Wangdi T."/>
            <person name="Weiand M."/>
            <person name="Wilkinson J."/>
            <person name="Wilson A."/>
            <person name="Yadav S."/>
            <person name="Young G."/>
            <person name="Yu Q."/>
            <person name="Zembek L."/>
            <person name="Zhong D."/>
            <person name="Zimmer A."/>
            <person name="Zwirko Z."/>
            <person name="Jaffe D.B."/>
            <person name="Alvarez P."/>
            <person name="Brockman W."/>
            <person name="Butler J."/>
            <person name="Chin C."/>
            <person name="Gnerre S."/>
            <person name="Grabherr M."/>
            <person name="Kleber M."/>
            <person name="Mauceli E."/>
            <person name="MacCallum I."/>
        </authorList>
    </citation>
    <scope>NUCLEOTIDE SEQUENCE [LARGE SCALE GENOMIC DNA]</scope>
    <source>
        <strain evidence="10">Mixed</strain>
        <strain evidence="12">mosaic</strain>
    </source>
</reference>
<dbReference type="GO" id="GO:0061630">
    <property type="term" value="F:ubiquitin protein ligase activity"/>
    <property type="evidence" value="ECO:0007669"/>
    <property type="project" value="UniProtKB-EC"/>
</dbReference>
<accession>B4Q5V7</accession>
<dbReference type="Proteomes" id="UP000000304">
    <property type="component" value="Chromosome 2L"/>
</dbReference>
<dbReference type="OrthoDB" id="7873042at2759"/>
<dbReference type="EMBL" id="CM002910">
    <property type="protein sequence ID" value="KMY90277.1"/>
    <property type="molecule type" value="Genomic_DNA"/>
</dbReference>
<dbReference type="STRING" id="7240.B4Q5V7"/>
<dbReference type="HOGENOM" id="CLU_633516_0_0_1"/>
<dbReference type="InterPro" id="IPR000433">
    <property type="entry name" value="Znf_ZZ"/>
</dbReference>
<proteinExistence type="inferred from homology"/>
<comment type="similarity">
    <text evidence="2">Belongs to the KCMF1 family.</text>
</comment>